<evidence type="ECO:0000256" key="4">
    <source>
        <dbReference type="ARBA" id="ARBA00022741"/>
    </source>
</evidence>
<dbReference type="SUPFAM" id="SSF55190">
    <property type="entry name" value="Arginyl-tRNA synthetase (ArgRS), N-terminal 'additional' domain"/>
    <property type="match status" value="1"/>
</dbReference>
<evidence type="ECO:0000256" key="2">
    <source>
        <dbReference type="ARBA" id="ARBA00012837"/>
    </source>
</evidence>
<organism evidence="13 14">
    <name type="scientific">Candidatus Roizmanbacteria bacterium CG_4_10_14_3_um_filter_39_13</name>
    <dbReference type="NCBI Taxonomy" id="1974831"/>
    <lineage>
        <taxon>Bacteria</taxon>
        <taxon>Candidatus Roizmaniibacteriota</taxon>
    </lineage>
</organism>
<evidence type="ECO:0000259" key="12">
    <source>
        <dbReference type="SMART" id="SM01016"/>
    </source>
</evidence>
<dbReference type="SMART" id="SM01016">
    <property type="entry name" value="Arg_tRNA_synt_N"/>
    <property type="match status" value="1"/>
</dbReference>
<name>A0A2M7LK93_9BACT</name>
<dbReference type="AlphaFoldDB" id="A0A2M7LK93"/>
<keyword evidence="7 10" id="KW-0030">Aminoacyl-tRNA synthetase</keyword>
<evidence type="ECO:0000313" key="14">
    <source>
        <dbReference type="Proteomes" id="UP000228500"/>
    </source>
</evidence>
<dbReference type="Gene3D" id="1.10.730.10">
    <property type="entry name" value="Isoleucyl-tRNA Synthetase, Domain 1"/>
    <property type="match status" value="1"/>
</dbReference>
<dbReference type="NCBIfam" id="TIGR00456">
    <property type="entry name" value="argS"/>
    <property type="match status" value="1"/>
</dbReference>
<keyword evidence="6 10" id="KW-0648">Protein biosynthesis</keyword>
<protein>
    <recommendedName>
        <fullName evidence="2 9">Arginine--tRNA ligase</fullName>
        <ecNumber evidence="2 9">6.1.1.19</ecNumber>
    </recommendedName>
</protein>
<dbReference type="Gene3D" id="3.30.1360.70">
    <property type="entry name" value="Arginyl tRNA synthetase N-terminal domain"/>
    <property type="match status" value="1"/>
</dbReference>
<dbReference type="GO" id="GO:0005524">
    <property type="term" value="F:ATP binding"/>
    <property type="evidence" value="ECO:0007669"/>
    <property type="project" value="UniProtKB-KW"/>
</dbReference>
<evidence type="ECO:0000313" key="13">
    <source>
        <dbReference type="EMBL" id="PIX68506.1"/>
    </source>
</evidence>
<dbReference type="PRINTS" id="PR01038">
    <property type="entry name" value="TRNASYNTHARG"/>
</dbReference>
<evidence type="ECO:0000256" key="1">
    <source>
        <dbReference type="ARBA" id="ARBA00005594"/>
    </source>
</evidence>
<sequence length="556" mass="63474">LIKKAVLKSQEDFSDEINLSTPQLQFGDFSSNIALILAKKMKRNPMELAEEIKSHMDSHEDIESVQVLKPGFINVWLSKTALIIPLEQAVNETFVIPPFSYGPEKKVMVEFAHPNTHKLLHIGHLRNIATGESVCRMLAAAGNKVIRTNYQGDVGLHIAKCLWGVKARIKKDGEALFEKLTLQEKIQLLGKGYSEGQTAYDADEKAKAEIIEINKQIYIQDPQIKELWIATREWSVAYFEEMYKRLYSHFDRCYFESEVHEQGLKTAKELLEKGILEKSQGAVVFNGEKYGMDTRVFINSLGFPTYEGKELGLAPKEFSDFGTLDKAIHVVTPEQTSFFKITFKVEELWDKEKYGNKQYHLAYEWVKLKDGKMSSRTGNVIEASWLLDEIKKKILERFKNAGDIVETLAVAAVKYSFLKNATNSIISFDIDESVSLDGNSAPYLLYTYVRTKSILSKETENSGQYPKEITPDEKQILRLIYQYTDKVYKAASTLSPNILAGYLYELCREYNVFYQKNPILKADPDQKYIRITITKAVSNIIKHGLDLLGIKTVQKM</sequence>
<feature type="domain" description="Arginyl tRNA synthetase N-terminal" evidence="12">
    <location>
        <begin position="1"/>
        <end position="77"/>
    </location>
</feature>
<evidence type="ECO:0000256" key="7">
    <source>
        <dbReference type="ARBA" id="ARBA00023146"/>
    </source>
</evidence>
<evidence type="ECO:0000256" key="8">
    <source>
        <dbReference type="ARBA" id="ARBA00049339"/>
    </source>
</evidence>
<dbReference type="Proteomes" id="UP000228500">
    <property type="component" value="Unassembled WGS sequence"/>
</dbReference>
<proteinExistence type="inferred from homology"/>
<evidence type="ECO:0000256" key="3">
    <source>
        <dbReference type="ARBA" id="ARBA00022598"/>
    </source>
</evidence>
<dbReference type="PANTHER" id="PTHR11956">
    <property type="entry name" value="ARGINYL-TRNA SYNTHETASE"/>
    <property type="match status" value="1"/>
</dbReference>
<accession>A0A2M7LK93</accession>
<evidence type="ECO:0000256" key="6">
    <source>
        <dbReference type="ARBA" id="ARBA00022917"/>
    </source>
</evidence>
<evidence type="ECO:0000259" key="11">
    <source>
        <dbReference type="SMART" id="SM00836"/>
    </source>
</evidence>
<reference evidence="14" key="1">
    <citation type="submission" date="2017-09" db="EMBL/GenBank/DDBJ databases">
        <title>Depth-based differentiation of microbial function through sediment-hosted aquifers and enrichment of novel symbionts in the deep terrestrial subsurface.</title>
        <authorList>
            <person name="Probst A.J."/>
            <person name="Ladd B."/>
            <person name="Jarett J.K."/>
            <person name="Geller-Mcgrath D.E."/>
            <person name="Sieber C.M.K."/>
            <person name="Emerson J.B."/>
            <person name="Anantharaman K."/>
            <person name="Thomas B.C."/>
            <person name="Malmstrom R."/>
            <person name="Stieglmeier M."/>
            <person name="Klingl A."/>
            <person name="Woyke T."/>
            <person name="Ryan C.M."/>
            <person name="Banfield J.F."/>
        </authorList>
    </citation>
    <scope>NUCLEOTIDE SEQUENCE [LARGE SCALE GENOMIC DNA]</scope>
</reference>
<evidence type="ECO:0000256" key="5">
    <source>
        <dbReference type="ARBA" id="ARBA00022840"/>
    </source>
</evidence>
<dbReference type="SUPFAM" id="SSF52374">
    <property type="entry name" value="Nucleotidylyl transferase"/>
    <property type="match status" value="1"/>
</dbReference>
<dbReference type="GO" id="GO:0005737">
    <property type="term" value="C:cytoplasm"/>
    <property type="evidence" value="ECO:0007669"/>
    <property type="project" value="UniProtKB-UniRule"/>
</dbReference>
<dbReference type="InterPro" id="IPR001278">
    <property type="entry name" value="Arg-tRNA-ligase"/>
</dbReference>
<comment type="caution">
    <text evidence="13">The sequence shown here is derived from an EMBL/GenBank/DDBJ whole genome shotgun (WGS) entry which is preliminary data.</text>
</comment>
<feature type="domain" description="DALR anticodon binding" evidence="11">
    <location>
        <begin position="444"/>
        <end position="556"/>
    </location>
</feature>
<dbReference type="InterPro" id="IPR005148">
    <property type="entry name" value="Arg-tRNA-synth_N"/>
</dbReference>
<dbReference type="Pfam" id="PF05746">
    <property type="entry name" value="DALR_1"/>
    <property type="match status" value="1"/>
</dbReference>
<dbReference type="InterPro" id="IPR008909">
    <property type="entry name" value="DALR_anticod-bd"/>
</dbReference>
<dbReference type="InterPro" id="IPR014729">
    <property type="entry name" value="Rossmann-like_a/b/a_fold"/>
</dbReference>
<dbReference type="PANTHER" id="PTHR11956:SF5">
    <property type="entry name" value="ARGININE--TRNA LIGASE, CYTOPLASMIC"/>
    <property type="match status" value="1"/>
</dbReference>
<dbReference type="GO" id="GO:0006420">
    <property type="term" value="P:arginyl-tRNA aminoacylation"/>
    <property type="evidence" value="ECO:0007669"/>
    <property type="project" value="UniProtKB-UniRule"/>
</dbReference>
<evidence type="ECO:0000256" key="10">
    <source>
        <dbReference type="RuleBase" id="RU363038"/>
    </source>
</evidence>
<dbReference type="Gene3D" id="3.40.50.620">
    <property type="entry name" value="HUPs"/>
    <property type="match status" value="1"/>
</dbReference>
<keyword evidence="3 10" id="KW-0436">Ligase</keyword>
<comment type="catalytic activity">
    <reaction evidence="8">
        <text>tRNA(Arg) + L-arginine + ATP = L-arginyl-tRNA(Arg) + AMP + diphosphate</text>
        <dbReference type="Rhea" id="RHEA:20301"/>
        <dbReference type="Rhea" id="RHEA-COMP:9658"/>
        <dbReference type="Rhea" id="RHEA-COMP:9673"/>
        <dbReference type="ChEBI" id="CHEBI:30616"/>
        <dbReference type="ChEBI" id="CHEBI:32682"/>
        <dbReference type="ChEBI" id="CHEBI:33019"/>
        <dbReference type="ChEBI" id="CHEBI:78442"/>
        <dbReference type="ChEBI" id="CHEBI:78513"/>
        <dbReference type="ChEBI" id="CHEBI:456215"/>
        <dbReference type="EC" id="6.1.1.19"/>
    </reaction>
</comment>
<keyword evidence="5 10" id="KW-0067">ATP-binding</keyword>
<dbReference type="Pfam" id="PF03485">
    <property type="entry name" value="Arg_tRNA_synt_N"/>
    <property type="match status" value="1"/>
</dbReference>
<comment type="similarity">
    <text evidence="1 10">Belongs to the class-I aminoacyl-tRNA synthetase family.</text>
</comment>
<dbReference type="EMBL" id="PFJH01000122">
    <property type="protein sequence ID" value="PIX68506.1"/>
    <property type="molecule type" value="Genomic_DNA"/>
</dbReference>
<feature type="non-terminal residue" evidence="13">
    <location>
        <position position="1"/>
    </location>
</feature>
<dbReference type="SUPFAM" id="SSF47323">
    <property type="entry name" value="Anticodon-binding domain of a subclass of class I aminoacyl-tRNA synthetases"/>
    <property type="match status" value="1"/>
</dbReference>
<dbReference type="InterPro" id="IPR036695">
    <property type="entry name" value="Arg-tRNA-synth_N_sf"/>
</dbReference>
<dbReference type="Pfam" id="PF00750">
    <property type="entry name" value="tRNA-synt_1d"/>
    <property type="match status" value="1"/>
</dbReference>
<dbReference type="EC" id="6.1.1.19" evidence="2 9"/>
<dbReference type="SMART" id="SM00836">
    <property type="entry name" value="DALR_1"/>
    <property type="match status" value="1"/>
</dbReference>
<gene>
    <name evidence="13" type="primary">argS</name>
    <name evidence="13" type="ORF">COZ40_02910</name>
</gene>
<evidence type="ECO:0000256" key="9">
    <source>
        <dbReference type="NCBIfam" id="TIGR00456"/>
    </source>
</evidence>
<dbReference type="InterPro" id="IPR035684">
    <property type="entry name" value="ArgRS_core"/>
</dbReference>
<keyword evidence="4 10" id="KW-0547">Nucleotide-binding</keyword>
<dbReference type="InterPro" id="IPR009080">
    <property type="entry name" value="tRNAsynth_Ia_anticodon-bd"/>
</dbReference>
<dbReference type="GO" id="GO:0004814">
    <property type="term" value="F:arginine-tRNA ligase activity"/>
    <property type="evidence" value="ECO:0007669"/>
    <property type="project" value="UniProtKB-UniRule"/>
</dbReference>